<dbReference type="Gene3D" id="3.40.50.1820">
    <property type="entry name" value="alpha/beta hydrolase"/>
    <property type="match status" value="1"/>
</dbReference>
<dbReference type="InterPro" id="IPR000073">
    <property type="entry name" value="AB_hydrolase_1"/>
</dbReference>
<dbReference type="Pfam" id="PF12697">
    <property type="entry name" value="Abhydrolase_6"/>
    <property type="match status" value="1"/>
</dbReference>
<dbReference type="InterPro" id="IPR029058">
    <property type="entry name" value="AB_hydrolase_fold"/>
</dbReference>
<name>A0A383F3C7_9ZZZZ</name>
<evidence type="ECO:0000313" key="2">
    <source>
        <dbReference type="EMBL" id="SVE62888.1"/>
    </source>
</evidence>
<feature type="non-terminal residue" evidence="2">
    <location>
        <position position="1"/>
    </location>
</feature>
<feature type="domain" description="AB hydrolase-1" evidence="1">
    <location>
        <begin position="1"/>
        <end position="156"/>
    </location>
</feature>
<protein>
    <recommendedName>
        <fullName evidence="1">AB hydrolase-1 domain-containing protein</fullName>
    </recommendedName>
</protein>
<gene>
    <name evidence="2" type="ORF">METZ01_LOCUS515742</name>
</gene>
<sequence length="193" mass="21550">VILVGHDLGALLALLVNEQCSDDVLGLVLVDPPLDGATNGAMDLLSKEITTTNSLEIAQPLLNRWFVEPTSLEVREKVKTMLSSAEPKLAAEQFSEAEFLKDEMGRLLVKADEKPFMIIWPDKPSGNPEKLREITQFLRQEPIAETGHFLQLEKPKILSSLLRAFMDDIERDPRIVDLKNQTGVEDSARDSTE</sequence>
<dbReference type="AlphaFoldDB" id="A0A383F3C7"/>
<reference evidence="2" key="1">
    <citation type="submission" date="2018-05" db="EMBL/GenBank/DDBJ databases">
        <authorList>
            <person name="Lanie J.A."/>
            <person name="Ng W.-L."/>
            <person name="Kazmierczak K.M."/>
            <person name="Andrzejewski T.M."/>
            <person name="Davidsen T.M."/>
            <person name="Wayne K.J."/>
            <person name="Tettelin H."/>
            <person name="Glass J.I."/>
            <person name="Rusch D."/>
            <person name="Podicherti R."/>
            <person name="Tsui H.-C.T."/>
            <person name="Winkler M.E."/>
        </authorList>
    </citation>
    <scope>NUCLEOTIDE SEQUENCE</scope>
</reference>
<organism evidence="2">
    <name type="scientific">marine metagenome</name>
    <dbReference type="NCBI Taxonomy" id="408172"/>
    <lineage>
        <taxon>unclassified sequences</taxon>
        <taxon>metagenomes</taxon>
        <taxon>ecological metagenomes</taxon>
    </lineage>
</organism>
<dbReference type="EMBL" id="UINC01230664">
    <property type="protein sequence ID" value="SVE62888.1"/>
    <property type="molecule type" value="Genomic_DNA"/>
</dbReference>
<dbReference type="SUPFAM" id="SSF53474">
    <property type="entry name" value="alpha/beta-Hydrolases"/>
    <property type="match status" value="1"/>
</dbReference>
<accession>A0A383F3C7</accession>
<evidence type="ECO:0000259" key="1">
    <source>
        <dbReference type="Pfam" id="PF12697"/>
    </source>
</evidence>
<proteinExistence type="predicted"/>